<feature type="region of interest" description="Disordered" evidence="1">
    <location>
        <begin position="139"/>
        <end position="211"/>
    </location>
</feature>
<organism evidence="3 4">
    <name type="scientific">Trichostrongylus colubriformis</name>
    <name type="common">Black scour worm</name>
    <dbReference type="NCBI Taxonomy" id="6319"/>
    <lineage>
        <taxon>Eukaryota</taxon>
        <taxon>Metazoa</taxon>
        <taxon>Ecdysozoa</taxon>
        <taxon>Nematoda</taxon>
        <taxon>Chromadorea</taxon>
        <taxon>Rhabditida</taxon>
        <taxon>Rhabditina</taxon>
        <taxon>Rhabditomorpha</taxon>
        <taxon>Strongyloidea</taxon>
        <taxon>Trichostrongylidae</taxon>
        <taxon>Trichostrongylus</taxon>
    </lineage>
</organism>
<feature type="compositionally biased region" description="Polar residues" evidence="1">
    <location>
        <begin position="315"/>
        <end position="327"/>
    </location>
</feature>
<evidence type="ECO:0000259" key="2">
    <source>
        <dbReference type="Pfam" id="PF13638"/>
    </source>
</evidence>
<accession>A0AAN8IVB4</accession>
<dbReference type="PANTHER" id="PTHR16161">
    <property type="entry name" value="TRANSCRIPTIONAL PROTEIN SWT1"/>
    <property type="match status" value="1"/>
</dbReference>
<dbReference type="Proteomes" id="UP001331761">
    <property type="component" value="Unassembled WGS sequence"/>
</dbReference>
<comment type="caution">
    <text evidence="3">The sequence shown here is derived from an EMBL/GenBank/DDBJ whole genome shotgun (WGS) entry which is preliminary data.</text>
</comment>
<dbReference type="Pfam" id="PF13638">
    <property type="entry name" value="PIN_4"/>
    <property type="match status" value="1"/>
</dbReference>
<dbReference type="InterPro" id="IPR029060">
    <property type="entry name" value="PIN-like_dom_sf"/>
</dbReference>
<dbReference type="SUPFAM" id="SSF88723">
    <property type="entry name" value="PIN domain-like"/>
    <property type="match status" value="1"/>
</dbReference>
<evidence type="ECO:0000313" key="3">
    <source>
        <dbReference type="EMBL" id="KAK5982877.1"/>
    </source>
</evidence>
<feature type="compositionally biased region" description="Polar residues" evidence="1">
    <location>
        <begin position="201"/>
        <end position="211"/>
    </location>
</feature>
<keyword evidence="4" id="KW-1185">Reference proteome</keyword>
<dbReference type="AlphaFoldDB" id="A0AAN8IVB4"/>
<feature type="region of interest" description="Disordered" evidence="1">
    <location>
        <begin position="254"/>
        <end position="429"/>
    </location>
</feature>
<evidence type="ECO:0000256" key="1">
    <source>
        <dbReference type="SAM" id="MobiDB-lite"/>
    </source>
</evidence>
<feature type="compositionally biased region" description="Basic and acidic residues" evidence="1">
    <location>
        <begin position="338"/>
        <end position="358"/>
    </location>
</feature>
<proteinExistence type="predicted"/>
<feature type="compositionally biased region" description="Basic and acidic residues" evidence="1">
    <location>
        <begin position="168"/>
        <end position="183"/>
    </location>
</feature>
<evidence type="ECO:0000313" key="4">
    <source>
        <dbReference type="Proteomes" id="UP001331761"/>
    </source>
</evidence>
<name>A0AAN8IVB4_TRICO</name>
<dbReference type="EMBL" id="WIXE01004624">
    <property type="protein sequence ID" value="KAK5982877.1"/>
    <property type="molecule type" value="Genomic_DNA"/>
</dbReference>
<feature type="compositionally biased region" description="Basic residues" evidence="1">
    <location>
        <begin position="368"/>
        <end position="378"/>
    </location>
</feature>
<feature type="domain" description="PIN" evidence="2">
    <location>
        <begin position="11"/>
        <end position="126"/>
    </location>
</feature>
<dbReference type="Gene3D" id="3.40.50.1010">
    <property type="entry name" value="5'-nuclease"/>
    <property type="match status" value="1"/>
</dbReference>
<dbReference type="PANTHER" id="PTHR16161:SF0">
    <property type="entry name" value="TRANSCRIPTIONAL PROTEIN SWT1"/>
    <property type="match status" value="1"/>
</dbReference>
<gene>
    <name evidence="3" type="ORF">GCK32_014260</name>
</gene>
<feature type="compositionally biased region" description="Acidic residues" evidence="1">
    <location>
        <begin position="141"/>
        <end position="152"/>
    </location>
</feature>
<reference evidence="3 4" key="1">
    <citation type="submission" date="2019-10" db="EMBL/GenBank/DDBJ databases">
        <title>Assembly and Annotation for the nematode Trichostrongylus colubriformis.</title>
        <authorList>
            <person name="Martin J."/>
        </authorList>
    </citation>
    <scope>NUCLEOTIDE SEQUENCE [LARGE SCALE GENOMIC DNA]</scope>
    <source>
        <strain evidence="3">G859</strain>
        <tissue evidence="3">Whole worm</tissue>
    </source>
</reference>
<feature type="compositionally biased region" description="Polar residues" evidence="1">
    <location>
        <begin position="410"/>
        <end position="429"/>
    </location>
</feature>
<dbReference type="InterPro" id="IPR002716">
    <property type="entry name" value="PIN_dom"/>
</dbReference>
<dbReference type="GO" id="GO:0005634">
    <property type="term" value="C:nucleus"/>
    <property type="evidence" value="ECO:0007669"/>
    <property type="project" value="TreeGrafter"/>
</dbReference>
<feature type="non-terminal residue" evidence="3">
    <location>
        <position position="1"/>
    </location>
</feature>
<dbReference type="InterPro" id="IPR052626">
    <property type="entry name" value="SWT1_Regulator"/>
</dbReference>
<sequence length="474" mass="53497">VFGRKNFEKKSFSDHVLIVVPFVVLKELDQLNKYNTNANLRARSRDAMRRLRQVNASRYVYLEDSSSSKARVSGFVASNNDERILSCAYRIQNELPPDCPHKIIFVTDDCNLQLKAEAHAMKCMSSEDYCKLMNESRIPEDPEEPMEIDSEPDPIPIAPNTSDVQALQKKDPPQMSRETKSEVRLVSCATQTSLEPVEGSPTETPVQLRNNKNGNQLACWPAVKDENSAAFCDKEENNSDGSRSAHYYIASARDSPTVRLSRSQERSRPQSRLGYYKEQVVGRYDEKSIHGTRKPSRLCASRDCSPPSDPYIHSSPISSRPYHNSFENVGDQANRYNSYDDKESTLYSHDSRSEDGLYKNEYYAAPPRRSRGRNRRRSGKNDGRYGTASTRVQIANDVPGDATSSRHRSQQSPCAVQKTNSSKDSSQSASELALMEFVDVWSGLVKKVIEKIELGNPSEKAKSDIRKLRDCAQQ</sequence>
<protein>
    <submittedName>
        <fullName evidence="3">PINc domain-containing protein</fullName>
    </submittedName>
</protein>